<feature type="non-terminal residue" evidence="2">
    <location>
        <position position="106"/>
    </location>
</feature>
<sequence>AYQRVCDWRHNIGSTAVSIVINFLQCADSDHEVRDMADMLLEDFSFLYEDLDASCAKKAFRSTFLLQLLNTAHLQSIDGAIKSYIGNILSPPLHTYCGIIGLCGVV</sequence>
<feature type="non-terminal residue" evidence="2">
    <location>
        <position position="1"/>
    </location>
</feature>
<dbReference type="InterPro" id="IPR045341">
    <property type="entry name" value="DUF6532"/>
</dbReference>
<evidence type="ECO:0000259" key="1">
    <source>
        <dbReference type="Pfam" id="PF20149"/>
    </source>
</evidence>
<protein>
    <recommendedName>
        <fullName evidence="1">DUF6532 domain-containing protein</fullName>
    </recommendedName>
</protein>
<proteinExistence type="predicted"/>
<dbReference type="EMBL" id="JAGFBS010000076">
    <property type="protein sequence ID" value="KAG6369528.1"/>
    <property type="molecule type" value="Genomic_DNA"/>
</dbReference>
<evidence type="ECO:0000313" key="2">
    <source>
        <dbReference type="EMBL" id="KAG6369528.1"/>
    </source>
</evidence>
<dbReference type="AlphaFoldDB" id="A0A8I3A364"/>
<dbReference type="OrthoDB" id="2682657at2759"/>
<evidence type="ECO:0000313" key="3">
    <source>
        <dbReference type="Proteomes" id="UP000683000"/>
    </source>
</evidence>
<name>A0A8I3A364_9AGAM</name>
<keyword evidence="3" id="KW-1185">Reference proteome</keyword>
<dbReference type="Pfam" id="PF20149">
    <property type="entry name" value="DUF6532"/>
    <property type="match status" value="1"/>
</dbReference>
<feature type="domain" description="DUF6532" evidence="1">
    <location>
        <begin position="2"/>
        <end position="73"/>
    </location>
</feature>
<dbReference type="Proteomes" id="UP000683000">
    <property type="component" value="Unassembled WGS sequence"/>
</dbReference>
<reference evidence="2" key="1">
    <citation type="submission" date="2021-03" db="EMBL/GenBank/DDBJ databases">
        <title>Evolutionary innovations through gain and loss of genes in the ectomycorrhizal Boletales.</title>
        <authorList>
            <person name="Wu G."/>
            <person name="Miyauchi S."/>
            <person name="Morin E."/>
            <person name="Yang Z.-L."/>
            <person name="Xu J."/>
            <person name="Martin F.M."/>
        </authorList>
    </citation>
    <scope>NUCLEOTIDE SEQUENCE</scope>
    <source>
        <strain evidence="2">BR01</strain>
    </source>
</reference>
<comment type="caution">
    <text evidence="2">The sequence shown here is derived from an EMBL/GenBank/DDBJ whole genome shotgun (WGS) entry which is preliminary data.</text>
</comment>
<organism evidence="2 3">
    <name type="scientific">Boletus reticuloceps</name>
    <dbReference type="NCBI Taxonomy" id="495285"/>
    <lineage>
        <taxon>Eukaryota</taxon>
        <taxon>Fungi</taxon>
        <taxon>Dikarya</taxon>
        <taxon>Basidiomycota</taxon>
        <taxon>Agaricomycotina</taxon>
        <taxon>Agaricomycetes</taxon>
        <taxon>Agaricomycetidae</taxon>
        <taxon>Boletales</taxon>
        <taxon>Boletineae</taxon>
        <taxon>Boletaceae</taxon>
        <taxon>Boletoideae</taxon>
        <taxon>Boletus</taxon>
    </lineage>
</organism>
<gene>
    <name evidence="2" type="ORF">JVT61DRAFT_14277</name>
</gene>
<accession>A0A8I3A364</accession>